<organism evidence="2 3">
    <name type="scientific">Thelephora terrestris</name>
    <dbReference type="NCBI Taxonomy" id="56493"/>
    <lineage>
        <taxon>Eukaryota</taxon>
        <taxon>Fungi</taxon>
        <taxon>Dikarya</taxon>
        <taxon>Basidiomycota</taxon>
        <taxon>Agaricomycotina</taxon>
        <taxon>Agaricomycetes</taxon>
        <taxon>Thelephorales</taxon>
        <taxon>Thelephoraceae</taxon>
        <taxon>Thelephora</taxon>
    </lineage>
</organism>
<keyword evidence="3" id="KW-1185">Reference proteome</keyword>
<evidence type="ECO:0000313" key="2">
    <source>
        <dbReference type="EMBL" id="KAF9781771.1"/>
    </source>
</evidence>
<dbReference type="AlphaFoldDB" id="A0A9P6L3L4"/>
<gene>
    <name evidence="2" type="ORF">BJ322DRAFT_243540</name>
</gene>
<name>A0A9P6L3L4_9AGAM</name>
<evidence type="ECO:0000313" key="3">
    <source>
        <dbReference type="Proteomes" id="UP000736335"/>
    </source>
</evidence>
<sequence length="166" mass="18473">MPAPIRWPGGSNLWTKAYIVDSNMFGPSRILLDAPGVSLTLYVSFYWGPKKIQTWDLHLGHKDDGTAVNIFNDLPNNLWQTWRLIPVNVEHMFTPAQSPSAMLSSGSLPQDEAPVSAPPYDGKQRCTCSHKSVETDDDGFGTTVTDVTVKTTTNTTTTRKKYRVEE</sequence>
<dbReference type="Proteomes" id="UP000736335">
    <property type="component" value="Unassembled WGS sequence"/>
</dbReference>
<reference evidence="2" key="1">
    <citation type="journal article" date="2020" name="Nat. Commun.">
        <title>Large-scale genome sequencing of mycorrhizal fungi provides insights into the early evolution of symbiotic traits.</title>
        <authorList>
            <person name="Miyauchi S."/>
            <person name="Kiss E."/>
            <person name="Kuo A."/>
            <person name="Drula E."/>
            <person name="Kohler A."/>
            <person name="Sanchez-Garcia M."/>
            <person name="Morin E."/>
            <person name="Andreopoulos B."/>
            <person name="Barry K.W."/>
            <person name="Bonito G."/>
            <person name="Buee M."/>
            <person name="Carver A."/>
            <person name="Chen C."/>
            <person name="Cichocki N."/>
            <person name="Clum A."/>
            <person name="Culley D."/>
            <person name="Crous P.W."/>
            <person name="Fauchery L."/>
            <person name="Girlanda M."/>
            <person name="Hayes R.D."/>
            <person name="Keri Z."/>
            <person name="LaButti K."/>
            <person name="Lipzen A."/>
            <person name="Lombard V."/>
            <person name="Magnuson J."/>
            <person name="Maillard F."/>
            <person name="Murat C."/>
            <person name="Nolan M."/>
            <person name="Ohm R.A."/>
            <person name="Pangilinan J."/>
            <person name="Pereira M.F."/>
            <person name="Perotto S."/>
            <person name="Peter M."/>
            <person name="Pfister S."/>
            <person name="Riley R."/>
            <person name="Sitrit Y."/>
            <person name="Stielow J.B."/>
            <person name="Szollosi G."/>
            <person name="Zifcakova L."/>
            <person name="Stursova M."/>
            <person name="Spatafora J.W."/>
            <person name="Tedersoo L."/>
            <person name="Vaario L.M."/>
            <person name="Yamada A."/>
            <person name="Yan M."/>
            <person name="Wang P."/>
            <person name="Xu J."/>
            <person name="Bruns T."/>
            <person name="Baldrian P."/>
            <person name="Vilgalys R."/>
            <person name="Dunand C."/>
            <person name="Henrissat B."/>
            <person name="Grigoriev I.V."/>
            <person name="Hibbett D."/>
            <person name="Nagy L.G."/>
            <person name="Martin F.M."/>
        </authorList>
    </citation>
    <scope>NUCLEOTIDE SEQUENCE</scope>
    <source>
        <strain evidence="2">UH-Tt-Lm1</strain>
    </source>
</reference>
<protein>
    <submittedName>
        <fullName evidence="2">Uncharacterized protein</fullName>
    </submittedName>
</protein>
<proteinExistence type="predicted"/>
<dbReference type="EMBL" id="WIUZ02000013">
    <property type="protein sequence ID" value="KAF9781771.1"/>
    <property type="molecule type" value="Genomic_DNA"/>
</dbReference>
<accession>A0A9P6L3L4</accession>
<comment type="caution">
    <text evidence="2">The sequence shown here is derived from an EMBL/GenBank/DDBJ whole genome shotgun (WGS) entry which is preliminary data.</text>
</comment>
<evidence type="ECO:0000256" key="1">
    <source>
        <dbReference type="SAM" id="MobiDB-lite"/>
    </source>
</evidence>
<feature type="region of interest" description="Disordered" evidence="1">
    <location>
        <begin position="100"/>
        <end position="126"/>
    </location>
</feature>
<reference evidence="2" key="2">
    <citation type="submission" date="2020-11" db="EMBL/GenBank/DDBJ databases">
        <authorList>
            <consortium name="DOE Joint Genome Institute"/>
            <person name="Kuo A."/>
            <person name="Miyauchi S."/>
            <person name="Kiss E."/>
            <person name="Drula E."/>
            <person name="Kohler A."/>
            <person name="Sanchez-Garcia M."/>
            <person name="Andreopoulos B."/>
            <person name="Barry K.W."/>
            <person name="Bonito G."/>
            <person name="Buee M."/>
            <person name="Carver A."/>
            <person name="Chen C."/>
            <person name="Cichocki N."/>
            <person name="Clum A."/>
            <person name="Culley D."/>
            <person name="Crous P.W."/>
            <person name="Fauchery L."/>
            <person name="Girlanda M."/>
            <person name="Hayes R."/>
            <person name="Keri Z."/>
            <person name="Labutti K."/>
            <person name="Lipzen A."/>
            <person name="Lombard V."/>
            <person name="Magnuson J."/>
            <person name="Maillard F."/>
            <person name="Morin E."/>
            <person name="Murat C."/>
            <person name="Nolan M."/>
            <person name="Ohm R."/>
            <person name="Pangilinan J."/>
            <person name="Pereira M."/>
            <person name="Perotto S."/>
            <person name="Peter M."/>
            <person name="Riley R."/>
            <person name="Sitrit Y."/>
            <person name="Stielow B."/>
            <person name="Szollosi G."/>
            <person name="Zifcakova L."/>
            <person name="Stursova M."/>
            <person name="Spatafora J.W."/>
            <person name="Tedersoo L."/>
            <person name="Vaario L.-M."/>
            <person name="Yamada A."/>
            <person name="Yan M."/>
            <person name="Wang P."/>
            <person name="Xu J."/>
            <person name="Bruns T."/>
            <person name="Baldrian P."/>
            <person name="Vilgalys R."/>
            <person name="Henrissat B."/>
            <person name="Grigoriev I.V."/>
            <person name="Hibbett D."/>
            <person name="Nagy L.G."/>
            <person name="Martin F.M."/>
        </authorList>
    </citation>
    <scope>NUCLEOTIDE SEQUENCE</scope>
    <source>
        <strain evidence="2">UH-Tt-Lm1</strain>
    </source>
</reference>